<dbReference type="InParanoid" id="A0A1X7SEQ0"/>
<accession>A0A1X7SEQ0</accession>
<dbReference type="AlphaFoldDB" id="A0A1X7SEQ0"/>
<organism evidence="1">
    <name type="scientific">Amphimedon queenslandica</name>
    <name type="common">Sponge</name>
    <dbReference type="NCBI Taxonomy" id="400682"/>
    <lineage>
        <taxon>Eukaryota</taxon>
        <taxon>Metazoa</taxon>
        <taxon>Porifera</taxon>
        <taxon>Demospongiae</taxon>
        <taxon>Heteroscleromorpha</taxon>
        <taxon>Haplosclerida</taxon>
        <taxon>Niphatidae</taxon>
        <taxon>Amphimedon</taxon>
    </lineage>
</organism>
<name>A0A1X7SEQ0_AMPQE</name>
<reference evidence="1" key="1">
    <citation type="submission" date="2017-05" db="UniProtKB">
        <authorList>
            <consortium name="EnsemblMetazoa"/>
        </authorList>
    </citation>
    <scope>IDENTIFICATION</scope>
</reference>
<sequence>MQSGDRDRIVSLSKNGFIALWDGKDGMCLKTVNNLGNGMHYGIKV</sequence>
<evidence type="ECO:0000313" key="1">
    <source>
        <dbReference type="EnsemblMetazoa" id="Aqu2.1.00549_001"/>
    </source>
</evidence>
<proteinExistence type="predicted"/>
<dbReference type="EnsemblMetazoa" id="Aqu2.1.00549_001">
    <property type="protein sequence ID" value="Aqu2.1.00549_001"/>
    <property type="gene ID" value="Aqu2.1.00549"/>
</dbReference>
<dbReference type="OrthoDB" id="338622at2759"/>
<protein>
    <submittedName>
        <fullName evidence="1">Uncharacterized protein</fullName>
    </submittedName>
</protein>